<keyword evidence="3" id="KW-0456">Lyase</keyword>
<dbReference type="Pfam" id="PF00821">
    <property type="entry name" value="PEPCK_GTP"/>
    <property type="match status" value="1"/>
</dbReference>
<evidence type="ECO:0000313" key="3">
    <source>
        <dbReference type="EMBL" id="PZP01602.1"/>
    </source>
</evidence>
<dbReference type="SUPFAM" id="SSF53795">
    <property type="entry name" value="PEP carboxykinase-like"/>
    <property type="match status" value="1"/>
</dbReference>
<gene>
    <name evidence="3" type="ORF">DI609_03730</name>
</gene>
<evidence type="ECO:0000259" key="2">
    <source>
        <dbReference type="Pfam" id="PF00821"/>
    </source>
</evidence>
<protein>
    <submittedName>
        <fullName evidence="3">Phosphoenolpyruvate carboxykinase</fullName>
        <ecNumber evidence="3">4.1.1.32</ecNumber>
    </submittedName>
</protein>
<accession>A0A2W5D3B2</accession>
<dbReference type="GO" id="GO:0017076">
    <property type="term" value="F:purine nucleotide binding"/>
    <property type="evidence" value="ECO:0007669"/>
    <property type="project" value="InterPro"/>
</dbReference>
<keyword evidence="3" id="KW-0808">Transferase</keyword>
<dbReference type="EMBL" id="QFNY01000062">
    <property type="protein sequence ID" value="PZP01602.1"/>
    <property type="molecule type" value="Genomic_DNA"/>
</dbReference>
<keyword evidence="3" id="KW-0670">Pyruvate</keyword>
<dbReference type="GO" id="GO:0016301">
    <property type="term" value="F:kinase activity"/>
    <property type="evidence" value="ECO:0007669"/>
    <property type="project" value="UniProtKB-KW"/>
</dbReference>
<keyword evidence="3" id="KW-0418">Kinase</keyword>
<name>A0A2W5D3B2_9CORY</name>
<dbReference type="GO" id="GO:0006094">
    <property type="term" value="P:gluconeogenesis"/>
    <property type="evidence" value="ECO:0007669"/>
    <property type="project" value="InterPro"/>
</dbReference>
<dbReference type="InterPro" id="IPR035077">
    <property type="entry name" value="PEP_carboxykinase_GTP_C"/>
</dbReference>
<dbReference type="Proteomes" id="UP000249451">
    <property type="component" value="Unassembled WGS sequence"/>
</dbReference>
<dbReference type="Gene3D" id="3.90.228.20">
    <property type="match status" value="1"/>
</dbReference>
<feature type="domain" description="Phosphoenolpyruvate carboxykinase C-terminal P-loop" evidence="2">
    <location>
        <begin position="2"/>
        <end position="69"/>
    </location>
</feature>
<dbReference type="AlphaFoldDB" id="A0A2W5D3B2"/>
<evidence type="ECO:0000313" key="4">
    <source>
        <dbReference type="Proteomes" id="UP000249451"/>
    </source>
</evidence>
<dbReference type="GO" id="GO:0004613">
    <property type="term" value="F:phosphoenolpyruvate carboxykinase (GTP) activity"/>
    <property type="evidence" value="ECO:0007669"/>
    <property type="project" value="UniProtKB-EC"/>
</dbReference>
<feature type="non-terminal residue" evidence="3">
    <location>
        <position position="1"/>
    </location>
</feature>
<comment type="caution">
    <text evidence="3">The sequence shown here is derived from an EMBL/GenBank/DDBJ whole genome shotgun (WGS) entry which is preliminary data.</text>
</comment>
<dbReference type="InterPro" id="IPR013035">
    <property type="entry name" value="PEP_carboxykinase_C"/>
</dbReference>
<proteinExistence type="predicted"/>
<organism evidence="3 4">
    <name type="scientific">Corynebacterium urealyticum</name>
    <dbReference type="NCBI Taxonomy" id="43771"/>
    <lineage>
        <taxon>Bacteria</taxon>
        <taxon>Bacillati</taxon>
        <taxon>Actinomycetota</taxon>
        <taxon>Actinomycetes</taxon>
        <taxon>Mycobacteriales</taxon>
        <taxon>Corynebacteriaceae</taxon>
        <taxon>Corynebacterium</taxon>
    </lineage>
</organism>
<feature type="region of interest" description="Disordered" evidence="1">
    <location>
        <begin position="1"/>
        <end position="21"/>
    </location>
</feature>
<evidence type="ECO:0000256" key="1">
    <source>
        <dbReference type="SAM" id="MobiDB-lite"/>
    </source>
</evidence>
<sequence length="75" mass="8345">EETPVGHTARVEDLDLTGLDTPAEDVKEALYPDPELWAHDVADGREYLEGLGSRVPQELFDQLDQLAERVKAARS</sequence>
<dbReference type="EC" id="4.1.1.32" evidence="3"/>
<reference evidence="3 4" key="1">
    <citation type="submission" date="2017-11" db="EMBL/GenBank/DDBJ databases">
        <title>Infants hospitalized years apart are colonized by the same room-sourced microbial strains.</title>
        <authorList>
            <person name="Brooks B."/>
            <person name="Olm M.R."/>
            <person name="Firek B.A."/>
            <person name="Baker R."/>
            <person name="Thomas B.C."/>
            <person name="Morowitz M.J."/>
            <person name="Banfield J.F."/>
        </authorList>
    </citation>
    <scope>NUCLEOTIDE SEQUENCE [LARGE SCALE GENOMIC DNA]</scope>
    <source>
        <strain evidence="3">S2_012_000_R3_87</strain>
    </source>
</reference>